<dbReference type="NCBIfam" id="NF040877">
    <property type="entry name" value="SE1832_fam"/>
    <property type="match status" value="1"/>
</dbReference>
<comment type="caution">
    <text evidence="2">The sequence shown here is derived from an EMBL/GenBank/DDBJ whole genome shotgun (WGS) entry which is preliminary data.</text>
</comment>
<protein>
    <recommendedName>
        <fullName evidence="4">Cell division protein ZapB</fullName>
    </recommendedName>
</protein>
<dbReference type="Proteomes" id="UP000657931">
    <property type="component" value="Unassembled WGS sequence"/>
</dbReference>
<keyword evidence="3" id="KW-1185">Reference proteome</keyword>
<organism evidence="2 3">
    <name type="scientific">Cytobacillus stercorigallinarum</name>
    <dbReference type="NCBI Taxonomy" id="2762240"/>
    <lineage>
        <taxon>Bacteria</taxon>
        <taxon>Bacillati</taxon>
        <taxon>Bacillota</taxon>
        <taxon>Bacilli</taxon>
        <taxon>Bacillales</taxon>
        <taxon>Bacillaceae</taxon>
        <taxon>Cytobacillus</taxon>
    </lineage>
</organism>
<feature type="coiled-coil region" evidence="1">
    <location>
        <begin position="3"/>
        <end position="54"/>
    </location>
</feature>
<evidence type="ECO:0000313" key="3">
    <source>
        <dbReference type="Proteomes" id="UP000657931"/>
    </source>
</evidence>
<evidence type="ECO:0008006" key="4">
    <source>
        <dbReference type="Google" id="ProtNLM"/>
    </source>
</evidence>
<reference evidence="2 3" key="1">
    <citation type="submission" date="2020-08" db="EMBL/GenBank/DDBJ databases">
        <title>A Genomic Blueprint of the Chicken Gut Microbiome.</title>
        <authorList>
            <person name="Gilroy R."/>
            <person name="Ravi A."/>
            <person name="Getino M."/>
            <person name="Pursley I."/>
            <person name="Horton D.L."/>
            <person name="Alikhan N.-F."/>
            <person name="Baker D."/>
            <person name="Gharbi K."/>
            <person name="Hall N."/>
            <person name="Watson M."/>
            <person name="Adriaenssens E.M."/>
            <person name="Foster-Nyarko E."/>
            <person name="Jarju S."/>
            <person name="Secka A."/>
            <person name="Antonio M."/>
            <person name="Oren A."/>
            <person name="Chaudhuri R."/>
            <person name="La Ragione R.M."/>
            <person name="Hildebrand F."/>
            <person name="Pallen M.J."/>
        </authorList>
    </citation>
    <scope>NUCLEOTIDE SEQUENCE [LARGE SCALE GENOMIC DNA]</scope>
    <source>
        <strain evidence="2 3">Sa5YUA1</strain>
    </source>
</reference>
<evidence type="ECO:0000313" key="2">
    <source>
        <dbReference type="EMBL" id="MBD7937644.1"/>
    </source>
</evidence>
<proteinExistence type="predicted"/>
<dbReference type="EMBL" id="JACSQT010000005">
    <property type="protein sequence ID" value="MBD7937644.1"/>
    <property type="molecule type" value="Genomic_DNA"/>
</dbReference>
<gene>
    <name evidence="2" type="ORF">H9655_11495</name>
</gene>
<dbReference type="RefSeq" id="WP_191814057.1">
    <property type="nucleotide sequence ID" value="NZ_JACSQT010000005.1"/>
</dbReference>
<dbReference type="InterPro" id="IPR048062">
    <property type="entry name" value="SE1832-like"/>
</dbReference>
<keyword evidence="1" id="KW-0175">Coiled coil</keyword>
<evidence type="ECO:0000256" key="1">
    <source>
        <dbReference type="SAM" id="Coils"/>
    </source>
</evidence>
<sequence>MTLREIENQLTELKMDYMRLQDDIEKLESFGRSVEKQELRMKEIEEELQKLNRLKAELEK</sequence>
<accession>A0ABR8QQ31</accession>
<name>A0ABR8QQ31_9BACI</name>